<evidence type="ECO:0000313" key="1">
    <source>
        <dbReference type="EMBL" id="MFA0568544.1"/>
    </source>
</evidence>
<accession>A0ABV4NAV0</accession>
<evidence type="ECO:0000313" key="2">
    <source>
        <dbReference type="Proteomes" id="UP001570417"/>
    </source>
</evidence>
<dbReference type="InterPro" id="IPR008995">
    <property type="entry name" value="Mo/tungstate-bd_C_term_dom"/>
</dbReference>
<organism evidence="1 2">
    <name type="scientific">Vibrio gallaecicus</name>
    <dbReference type="NCBI Taxonomy" id="552386"/>
    <lineage>
        <taxon>Bacteria</taxon>
        <taxon>Pseudomonadati</taxon>
        <taxon>Pseudomonadota</taxon>
        <taxon>Gammaproteobacteria</taxon>
        <taxon>Vibrionales</taxon>
        <taxon>Vibrionaceae</taxon>
        <taxon>Vibrio</taxon>
    </lineage>
</organism>
<proteinExistence type="predicted"/>
<reference evidence="1 2" key="1">
    <citation type="journal article" date="2024" name="ISME J.">
        <title>Tailless and filamentous prophages are predominant in marine Vibrio.</title>
        <authorList>
            <person name="Steensen K."/>
            <person name="Seneca J."/>
            <person name="Bartlau N."/>
            <person name="Yu X.A."/>
            <person name="Hussain F.A."/>
            <person name="Polz M.F."/>
        </authorList>
    </citation>
    <scope>NUCLEOTIDE SEQUENCE [LARGE SCALE GENOMIC DNA]</scope>
    <source>
        <strain evidence="1 2">10N.222.51.A1</strain>
    </source>
</reference>
<name>A0ABV4NAV0_9VIBR</name>
<dbReference type="Proteomes" id="UP001570417">
    <property type="component" value="Unassembled WGS sequence"/>
</dbReference>
<dbReference type="SUPFAM" id="SSF50331">
    <property type="entry name" value="MOP-like"/>
    <property type="match status" value="1"/>
</dbReference>
<gene>
    <name evidence="1" type="ORF">AB4566_09685</name>
</gene>
<dbReference type="Gene3D" id="2.40.50.140">
    <property type="entry name" value="Nucleic acid-binding proteins"/>
    <property type="match status" value="1"/>
</dbReference>
<comment type="caution">
    <text evidence="1">The sequence shown here is derived from an EMBL/GenBank/DDBJ whole genome shotgun (WGS) entry which is preliminary data.</text>
</comment>
<dbReference type="Gene3D" id="2.40.50.100">
    <property type="match status" value="1"/>
</dbReference>
<dbReference type="RefSeq" id="WP_372265987.1">
    <property type="nucleotide sequence ID" value="NZ_JBFRUW010000029.1"/>
</dbReference>
<dbReference type="InterPro" id="IPR012340">
    <property type="entry name" value="NA-bd_OB-fold"/>
</dbReference>
<keyword evidence="2" id="KW-1185">Reference proteome</keyword>
<dbReference type="EMBL" id="JBFRUW010000029">
    <property type="protein sequence ID" value="MFA0568544.1"/>
    <property type="molecule type" value="Genomic_DNA"/>
</dbReference>
<protein>
    <submittedName>
        <fullName evidence="1">Uncharacterized protein</fullName>
    </submittedName>
</protein>
<sequence>MNESINIVDAYIRDSVEGVYLELGDNSTLNIPSHHQECLSNYINEKVKFGIRPDFIYLADDNDKLNTVEGQFTELQKQNNGYNLIFNIEHKLFVSKVRNKVLNTDDIGKYFNVNFDTYFSHIFDHDTKMNLTI</sequence>